<name>A0A0C9WB90_9AGAM</name>
<accession>A0A0C9WB90</accession>
<feature type="transmembrane region" description="Helical" evidence="1">
    <location>
        <begin position="43"/>
        <end position="66"/>
    </location>
</feature>
<feature type="transmembrane region" description="Helical" evidence="1">
    <location>
        <begin position="21"/>
        <end position="37"/>
    </location>
</feature>
<evidence type="ECO:0000256" key="1">
    <source>
        <dbReference type="SAM" id="Phobius"/>
    </source>
</evidence>
<dbReference type="EMBL" id="KN839866">
    <property type="protein sequence ID" value="KIJ60996.1"/>
    <property type="molecule type" value="Genomic_DNA"/>
</dbReference>
<protein>
    <submittedName>
        <fullName evidence="3">Uncharacterized protein</fullName>
    </submittedName>
</protein>
<evidence type="ECO:0000313" key="2">
    <source>
        <dbReference type="EMBL" id="KIJ58288.1"/>
    </source>
</evidence>
<reference evidence="3 4" key="1">
    <citation type="submission" date="2014-04" db="EMBL/GenBank/DDBJ databases">
        <title>Evolutionary Origins and Diversification of the Mycorrhizal Mutualists.</title>
        <authorList>
            <consortium name="DOE Joint Genome Institute"/>
            <consortium name="Mycorrhizal Genomics Consortium"/>
            <person name="Kohler A."/>
            <person name="Kuo A."/>
            <person name="Nagy L.G."/>
            <person name="Floudas D."/>
            <person name="Copeland A."/>
            <person name="Barry K.W."/>
            <person name="Cichocki N."/>
            <person name="Veneault-Fourrey C."/>
            <person name="LaButti K."/>
            <person name="Lindquist E.A."/>
            <person name="Lipzen A."/>
            <person name="Lundell T."/>
            <person name="Morin E."/>
            <person name="Murat C."/>
            <person name="Riley R."/>
            <person name="Ohm R."/>
            <person name="Sun H."/>
            <person name="Tunlid A."/>
            <person name="Henrissat B."/>
            <person name="Grigoriev I.V."/>
            <person name="Hibbett D.S."/>
            <person name="Martin F."/>
        </authorList>
    </citation>
    <scope>NUCLEOTIDE SEQUENCE [LARGE SCALE GENOMIC DNA]</scope>
    <source>
        <strain evidence="3 4">MD-312</strain>
    </source>
</reference>
<dbReference type="AlphaFoldDB" id="A0A0C9WB90"/>
<sequence length="249" mass="28686">RQKVQHVWGRRWEVTRMIFTASRYLPFISAVMSFYGADTPRNALYTDLNLVFHSLGIIFAEGLLILRTYALWGRSRRLLIGLLALGTIRVRITVCHHLTPKCYISLLNLRIAYYPSACEFHTSRDGAFQYIFLMVYEMILQSLSSLKRFRFYRDVHSPTLSSLYWGSMLYMFWIIVLSALNFALMLSVPIAYIDSLDTAQLAIHSVLASRILFNLRESDQRVHDLGTETNLPLVTMNFNSPDQTGLAAE</sequence>
<keyword evidence="1" id="KW-0472">Membrane</keyword>
<dbReference type="Proteomes" id="UP000053820">
    <property type="component" value="Unassembled WGS sequence"/>
</dbReference>
<proteinExistence type="predicted"/>
<keyword evidence="1" id="KW-0812">Transmembrane</keyword>
<dbReference type="HOGENOM" id="CLU_035509_11_1_1"/>
<dbReference type="EMBL" id="KN839958">
    <property type="protein sequence ID" value="KIJ58288.1"/>
    <property type="molecule type" value="Genomic_DNA"/>
</dbReference>
<feature type="transmembrane region" description="Helical" evidence="1">
    <location>
        <begin position="78"/>
        <end position="99"/>
    </location>
</feature>
<evidence type="ECO:0000313" key="3">
    <source>
        <dbReference type="EMBL" id="KIJ60996.1"/>
    </source>
</evidence>
<feature type="non-terminal residue" evidence="3">
    <location>
        <position position="249"/>
    </location>
</feature>
<evidence type="ECO:0000313" key="4">
    <source>
        <dbReference type="Proteomes" id="UP000053820"/>
    </source>
</evidence>
<keyword evidence="4" id="KW-1185">Reference proteome</keyword>
<feature type="transmembrane region" description="Helical" evidence="1">
    <location>
        <begin position="167"/>
        <end position="192"/>
    </location>
</feature>
<gene>
    <name evidence="2" type="ORF">HYDPIDRAFT_103005</name>
    <name evidence="3" type="ORF">HYDPIDRAFT_97399</name>
</gene>
<organism evidence="3 4">
    <name type="scientific">Hydnomerulius pinastri MD-312</name>
    <dbReference type="NCBI Taxonomy" id="994086"/>
    <lineage>
        <taxon>Eukaryota</taxon>
        <taxon>Fungi</taxon>
        <taxon>Dikarya</taxon>
        <taxon>Basidiomycota</taxon>
        <taxon>Agaricomycotina</taxon>
        <taxon>Agaricomycetes</taxon>
        <taxon>Agaricomycetidae</taxon>
        <taxon>Boletales</taxon>
        <taxon>Boletales incertae sedis</taxon>
        <taxon>Leucogyrophana</taxon>
    </lineage>
</organism>
<dbReference type="OrthoDB" id="3341843at2759"/>
<keyword evidence="1" id="KW-1133">Transmembrane helix</keyword>